<dbReference type="RefSeq" id="WP_110449867.1">
    <property type="nucleotide sequence ID" value="NZ_CP029479.1"/>
</dbReference>
<dbReference type="SUPFAM" id="SSF51735">
    <property type="entry name" value="NAD(P)-binding Rossmann-fold domains"/>
    <property type="match status" value="1"/>
</dbReference>
<evidence type="ECO:0000313" key="15">
    <source>
        <dbReference type="EMBL" id="AWM77300.1"/>
    </source>
</evidence>
<evidence type="ECO:0000256" key="3">
    <source>
        <dbReference type="ARBA" id="ARBA00022563"/>
    </source>
</evidence>
<keyword evidence="5 12" id="KW-0658">Purine biosynthesis</keyword>
<comment type="similarity">
    <text evidence="12">Belongs to the tetrahydrofolate dehydrogenase/cyclohydrolase family.</text>
</comment>
<keyword evidence="3 12" id="KW-0554">One-carbon metabolism</keyword>
<dbReference type="PANTHER" id="PTHR48099:SF5">
    <property type="entry name" value="C-1-TETRAHYDROFOLATE SYNTHASE, CYTOPLASMIC"/>
    <property type="match status" value="1"/>
</dbReference>
<dbReference type="FunFam" id="3.40.50.10860:FF:000005">
    <property type="entry name" value="C-1-tetrahydrofolate synthase, cytoplasmic, putative"/>
    <property type="match status" value="1"/>
</dbReference>
<dbReference type="InterPro" id="IPR020867">
    <property type="entry name" value="THF_DH/CycHdrlase_CS"/>
</dbReference>
<dbReference type="PROSITE" id="PS00766">
    <property type="entry name" value="THF_DHG_CYH_1"/>
    <property type="match status" value="1"/>
</dbReference>
<dbReference type="HAMAP" id="MF_01576">
    <property type="entry name" value="THF_DHG_CYH"/>
    <property type="match status" value="1"/>
</dbReference>
<dbReference type="FunFam" id="3.40.50.720:FF:000006">
    <property type="entry name" value="Bifunctional protein FolD"/>
    <property type="match status" value="1"/>
</dbReference>
<dbReference type="NCBIfam" id="NF010783">
    <property type="entry name" value="PRK14186.1"/>
    <property type="match status" value="1"/>
</dbReference>
<dbReference type="UniPathway" id="UPA00193"/>
<dbReference type="Pfam" id="PF02882">
    <property type="entry name" value="THF_DHG_CYH_C"/>
    <property type="match status" value="1"/>
</dbReference>
<keyword evidence="10 12" id="KW-0486">Methionine biosynthesis</keyword>
<dbReference type="InterPro" id="IPR000672">
    <property type="entry name" value="THF_DH/CycHdrlase"/>
</dbReference>
<keyword evidence="7 12" id="KW-0521">NADP</keyword>
<dbReference type="KEGG" id="phb:HYN04_05700"/>
<dbReference type="CDD" id="cd01080">
    <property type="entry name" value="NAD_bind_m-THF_DH_Cyclohyd"/>
    <property type="match status" value="1"/>
</dbReference>
<comment type="pathway">
    <text evidence="1 12">One-carbon metabolism; tetrahydrofolate interconversion.</text>
</comment>
<evidence type="ECO:0000256" key="11">
    <source>
        <dbReference type="ARBA" id="ARBA00023268"/>
    </source>
</evidence>
<keyword evidence="6 12" id="KW-0378">Hydrolase</keyword>
<dbReference type="GO" id="GO:0009086">
    <property type="term" value="P:methionine biosynthetic process"/>
    <property type="evidence" value="ECO:0007669"/>
    <property type="project" value="UniProtKB-KW"/>
</dbReference>
<dbReference type="InterPro" id="IPR046346">
    <property type="entry name" value="Aminoacid_DH-like_N_sf"/>
</dbReference>
<comment type="catalytic activity">
    <reaction evidence="12">
        <text>(6R)-5,10-methylene-5,6,7,8-tetrahydrofolate + NADP(+) = (6R)-5,10-methenyltetrahydrofolate + NADPH</text>
        <dbReference type="Rhea" id="RHEA:22812"/>
        <dbReference type="ChEBI" id="CHEBI:15636"/>
        <dbReference type="ChEBI" id="CHEBI:57455"/>
        <dbReference type="ChEBI" id="CHEBI:57783"/>
        <dbReference type="ChEBI" id="CHEBI:58349"/>
        <dbReference type="EC" id="1.5.1.5"/>
    </reaction>
</comment>
<protein>
    <recommendedName>
        <fullName evidence="12">Bifunctional protein FolD</fullName>
    </recommendedName>
    <domain>
        <recommendedName>
            <fullName evidence="12">Methylenetetrahydrofolate dehydrogenase</fullName>
            <ecNumber evidence="12">1.5.1.5</ecNumber>
        </recommendedName>
    </domain>
    <domain>
        <recommendedName>
            <fullName evidence="12">Methenyltetrahydrofolate cyclohydrolase</fullName>
            <ecNumber evidence="12">3.5.4.9</ecNumber>
        </recommendedName>
    </domain>
</protein>
<evidence type="ECO:0000256" key="12">
    <source>
        <dbReference type="HAMAP-Rule" id="MF_01576"/>
    </source>
</evidence>
<feature type="domain" description="Tetrahydrofolate dehydrogenase/cyclohydrolase catalytic" evidence="13">
    <location>
        <begin position="7"/>
        <end position="122"/>
    </location>
</feature>
<dbReference type="EMBL" id="CP029479">
    <property type="protein sequence ID" value="AWM77300.1"/>
    <property type="molecule type" value="Genomic_DNA"/>
</dbReference>
<feature type="binding site" evidence="12">
    <location>
        <position position="234"/>
    </location>
    <ligand>
        <name>NADP(+)</name>
        <dbReference type="ChEBI" id="CHEBI:58349"/>
    </ligand>
</feature>
<name>A0A2Z3HVP6_9CAUL</name>
<dbReference type="InterPro" id="IPR020630">
    <property type="entry name" value="THF_DH/CycHdrlase_cat_dom"/>
</dbReference>
<keyword evidence="16" id="KW-1185">Reference proteome</keyword>
<evidence type="ECO:0000259" key="13">
    <source>
        <dbReference type="Pfam" id="PF00763"/>
    </source>
</evidence>
<sequence>MSEATLIDGRAEAEALRARVAADVAELKARHGLVPGLAVVLVGEDPASEVYVRSKGEQSRAAGMHSVTHKLPADTSQADLVNLVRQLNADPSIHGILVQMPLPPGLDEKAVIEAIDPDKDVDGLHVVNAGRLSQGLPSLAPCTPVGCMILLRQTLGDNLSGLRAVVLGRSILVGRPVAQLLLQADCTVTIAHSRTRDLASVCREADILVAAVGRPRMIPGDWIRPGATVIDVGINRVPFDDPAKAAEGRTKLVGDVDFKSARRVAGAITPVPNGVGPMTVACLLANTVTAARRIRGV</sequence>
<feature type="domain" description="Tetrahydrofolate dehydrogenase/cyclohydrolase NAD(P)-binding" evidence="14">
    <location>
        <begin position="141"/>
        <end position="293"/>
    </location>
</feature>
<proteinExistence type="inferred from homology"/>
<dbReference type="EC" id="3.5.4.9" evidence="12"/>
<keyword evidence="11 12" id="KW-0511">Multifunctional enzyme</keyword>
<keyword evidence="8 12" id="KW-0560">Oxidoreductase</keyword>
<dbReference type="Gene3D" id="3.40.50.720">
    <property type="entry name" value="NAD(P)-binding Rossmann-like Domain"/>
    <property type="match status" value="1"/>
</dbReference>
<dbReference type="Pfam" id="PF00763">
    <property type="entry name" value="THF_DHG_CYH"/>
    <property type="match status" value="1"/>
</dbReference>
<dbReference type="GO" id="GO:0004477">
    <property type="term" value="F:methenyltetrahydrofolate cyclohydrolase activity"/>
    <property type="evidence" value="ECO:0007669"/>
    <property type="project" value="UniProtKB-UniRule"/>
</dbReference>
<evidence type="ECO:0000256" key="8">
    <source>
        <dbReference type="ARBA" id="ARBA00023002"/>
    </source>
</evidence>
<reference evidence="16" key="1">
    <citation type="submission" date="2018-05" db="EMBL/GenBank/DDBJ databases">
        <title>Genome sequencing of Phenylobacterium sp. HYN0004.</title>
        <authorList>
            <person name="Yi H."/>
            <person name="Baek C."/>
        </authorList>
    </citation>
    <scope>NUCLEOTIDE SEQUENCE [LARGE SCALE GENOMIC DNA]</scope>
    <source>
        <strain evidence="16">HYN0004</strain>
    </source>
</reference>
<dbReference type="GO" id="GO:0035999">
    <property type="term" value="P:tetrahydrofolate interconversion"/>
    <property type="evidence" value="ECO:0007669"/>
    <property type="project" value="UniProtKB-UniRule"/>
</dbReference>
<dbReference type="NCBIfam" id="NF010785">
    <property type="entry name" value="PRK14188.1"/>
    <property type="match status" value="1"/>
</dbReference>
<dbReference type="GO" id="GO:0004488">
    <property type="term" value="F:methylenetetrahydrofolate dehydrogenase (NADP+) activity"/>
    <property type="evidence" value="ECO:0007669"/>
    <property type="project" value="UniProtKB-UniRule"/>
</dbReference>
<comment type="subunit">
    <text evidence="2 12">Homodimer.</text>
</comment>
<comment type="function">
    <text evidence="12">Catalyzes the oxidation of 5,10-methylenetetrahydrofolate to 5,10-methenyltetrahydrofolate and then the hydrolysis of 5,10-methenyltetrahydrofolate to 10-formyltetrahydrofolate.</text>
</comment>
<gene>
    <name evidence="12" type="primary">folD</name>
    <name evidence="15" type="ORF">HYN04_05700</name>
</gene>
<dbReference type="SUPFAM" id="SSF53223">
    <property type="entry name" value="Aminoacid dehydrogenase-like, N-terminal domain"/>
    <property type="match status" value="1"/>
</dbReference>
<evidence type="ECO:0000256" key="5">
    <source>
        <dbReference type="ARBA" id="ARBA00022755"/>
    </source>
</evidence>
<keyword evidence="4 12" id="KW-0028">Amino-acid biosynthesis</keyword>
<evidence type="ECO:0000256" key="10">
    <source>
        <dbReference type="ARBA" id="ARBA00023167"/>
    </source>
</evidence>
<evidence type="ECO:0000256" key="9">
    <source>
        <dbReference type="ARBA" id="ARBA00023102"/>
    </source>
</evidence>
<evidence type="ECO:0000256" key="2">
    <source>
        <dbReference type="ARBA" id="ARBA00011738"/>
    </source>
</evidence>
<comment type="caution">
    <text evidence="12">Lacks conserved residue(s) required for the propagation of feature annotation.</text>
</comment>
<dbReference type="Gene3D" id="3.40.50.10860">
    <property type="entry name" value="Leucine Dehydrogenase, chain A, domain 1"/>
    <property type="match status" value="1"/>
</dbReference>
<evidence type="ECO:0000256" key="4">
    <source>
        <dbReference type="ARBA" id="ARBA00022605"/>
    </source>
</evidence>
<evidence type="ECO:0000259" key="14">
    <source>
        <dbReference type="Pfam" id="PF02882"/>
    </source>
</evidence>
<dbReference type="GO" id="GO:0005829">
    <property type="term" value="C:cytosol"/>
    <property type="evidence" value="ECO:0007669"/>
    <property type="project" value="TreeGrafter"/>
</dbReference>
<feature type="binding site" evidence="12">
    <location>
        <begin position="168"/>
        <end position="170"/>
    </location>
    <ligand>
        <name>NADP(+)</name>
        <dbReference type="ChEBI" id="CHEBI:58349"/>
    </ligand>
</feature>
<evidence type="ECO:0000256" key="7">
    <source>
        <dbReference type="ARBA" id="ARBA00022857"/>
    </source>
</evidence>
<dbReference type="GO" id="GO:0006164">
    <property type="term" value="P:purine nucleotide biosynthetic process"/>
    <property type="evidence" value="ECO:0007669"/>
    <property type="project" value="UniProtKB-KW"/>
</dbReference>
<organism evidence="15 16">
    <name type="scientific">Phenylobacterium parvum</name>
    <dbReference type="NCBI Taxonomy" id="2201350"/>
    <lineage>
        <taxon>Bacteria</taxon>
        <taxon>Pseudomonadati</taxon>
        <taxon>Pseudomonadota</taxon>
        <taxon>Alphaproteobacteria</taxon>
        <taxon>Caulobacterales</taxon>
        <taxon>Caulobacteraceae</taxon>
        <taxon>Phenylobacterium</taxon>
    </lineage>
</organism>
<dbReference type="EC" id="1.5.1.5" evidence="12"/>
<evidence type="ECO:0000313" key="16">
    <source>
        <dbReference type="Proteomes" id="UP000247763"/>
    </source>
</evidence>
<dbReference type="Proteomes" id="UP000247763">
    <property type="component" value="Chromosome"/>
</dbReference>
<dbReference type="PRINTS" id="PR00085">
    <property type="entry name" value="THFDHDRGNASE"/>
</dbReference>
<dbReference type="GO" id="GO:0000105">
    <property type="term" value="P:L-histidine biosynthetic process"/>
    <property type="evidence" value="ECO:0007669"/>
    <property type="project" value="UniProtKB-KW"/>
</dbReference>
<keyword evidence="9 12" id="KW-0368">Histidine biosynthesis</keyword>
<dbReference type="AlphaFoldDB" id="A0A2Z3HVP6"/>
<evidence type="ECO:0000256" key="6">
    <source>
        <dbReference type="ARBA" id="ARBA00022801"/>
    </source>
</evidence>
<dbReference type="InterPro" id="IPR036291">
    <property type="entry name" value="NAD(P)-bd_dom_sf"/>
</dbReference>
<evidence type="ECO:0000256" key="1">
    <source>
        <dbReference type="ARBA" id="ARBA00004777"/>
    </source>
</evidence>
<dbReference type="OrthoDB" id="9803580at2"/>
<accession>A0A2Z3HVP6</accession>
<dbReference type="PANTHER" id="PTHR48099">
    <property type="entry name" value="C-1-TETRAHYDROFOLATE SYNTHASE, CYTOPLASMIC-RELATED"/>
    <property type="match status" value="1"/>
</dbReference>
<comment type="catalytic activity">
    <reaction evidence="12">
        <text>(6R)-5,10-methenyltetrahydrofolate + H2O = (6R)-10-formyltetrahydrofolate + H(+)</text>
        <dbReference type="Rhea" id="RHEA:23700"/>
        <dbReference type="ChEBI" id="CHEBI:15377"/>
        <dbReference type="ChEBI" id="CHEBI:15378"/>
        <dbReference type="ChEBI" id="CHEBI:57455"/>
        <dbReference type="ChEBI" id="CHEBI:195366"/>
        <dbReference type="EC" id="3.5.4.9"/>
    </reaction>
</comment>
<dbReference type="InterPro" id="IPR020631">
    <property type="entry name" value="THF_DH/CycHdrlase_NAD-bd_dom"/>
</dbReference>